<dbReference type="AlphaFoldDB" id="A0A562TI08"/>
<feature type="region of interest" description="Disordered" evidence="1">
    <location>
        <begin position="323"/>
        <end position="359"/>
    </location>
</feature>
<comment type="caution">
    <text evidence="4">The sequence shown here is derived from an EMBL/GenBank/DDBJ whole genome shotgun (WGS) entry which is preliminary data.</text>
</comment>
<dbReference type="InterPro" id="IPR025924">
    <property type="entry name" value="YHYH_dom"/>
</dbReference>
<feature type="compositionally biased region" description="Gly residues" evidence="1">
    <location>
        <begin position="344"/>
        <end position="359"/>
    </location>
</feature>
<gene>
    <name evidence="4" type="ORF">JM93_00777</name>
</gene>
<dbReference type="EMBL" id="VLLF01000001">
    <property type="protein sequence ID" value="TWI93222.1"/>
    <property type="molecule type" value="Genomic_DNA"/>
</dbReference>
<evidence type="ECO:0000259" key="3">
    <source>
        <dbReference type="Pfam" id="PF14240"/>
    </source>
</evidence>
<evidence type="ECO:0000256" key="1">
    <source>
        <dbReference type="SAM" id="MobiDB-lite"/>
    </source>
</evidence>
<evidence type="ECO:0000313" key="4">
    <source>
        <dbReference type="EMBL" id="TWI93222.1"/>
    </source>
</evidence>
<evidence type="ECO:0000313" key="5">
    <source>
        <dbReference type="Proteomes" id="UP000320593"/>
    </source>
</evidence>
<dbReference type="Proteomes" id="UP000320593">
    <property type="component" value="Unassembled WGS sequence"/>
</dbReference>
<evidence type="ECO:0000256" key="2">
    <source>
        <dbReference type="SAM" id="SignalP"/>
    </source>
</evidence>
<accession>A0A562TI08</accession>
<protein>
    <submittedName>
        <fullName evidence="4">YHYH protein</fullName>
    </submittedName>
</protein>
<organism evidence="4 5">
    <name type="scientific">Roseibium hamelinense</name>
    <dbReference type="NCBI Taxonomy" id="150831"/>
    <lineage>
        <taxon>Bacteria</taxon>
        <taxon>Pseudomonadati</taxon>
        <taxon>Pseudomonadota</taxon>
        <taxon>Alphaproteobacteria</taxon>
        <taxon>Hyphomicrobiales</taxon>
        <taxon>Stappiaceae</taxon>
        <taxon>Roseibium</taxon>
    </lineage>
</organism>
<dbReference type="RefSeq" id="WP_145340707.1">
    <property type="nucleotide sequence ID" value="NZ_SMLY01000087.1"/>
</dbReference>
<keyword evidence="2" id="KW-0732">Signal</keyword>
<dbReference type="Pfam" id="PF14240">
    <property type="entry name" value="YHYH"/>
    <property type="match status" value="1"/>
</dbReference>
<dbReference type="OrthoDB" id="9796530at2"/>
<feature type="signal peptide" evidence="2">
    <location>
        <begin position="1"/>
        <end position="18"/>
    </location>
</feature>
<feature type="chain" id="PRO_5021933293" evidence="2">
    <location>
        <begin position="19"/>
        <end position="359"/>
    </location>
</feature>
<keyword evidence="5" id="KW-1185">Reference proteome</keyword>
<proteinExistence type="predicted"/>
<name>A0A562TI08_9HYPH</name>
<reference evidence="4 5" key="1">
    <citation type="submission" date="2019-07" db="EMBL/GenBank/DDBJ databases">
        <title>Genomic Encyclopedia of Archaeal and Bacterial Type Strains, Phase II (KMG-II): from individual species to whole genera.</title>
        <authorList>
            <person name="Goeker M."/>
        </authorList>
    </citation>
    <scope>NUCLEOTIDE SEQUENCE [LARGE SCALE GENOMIC DNA]</scope>
    <source>
        <strain evidence="4 5">ATCC BAA-252</strain>
    </source>
</reference>
<sequence>MRKSLAIYCILASGPAVAHGTHGPIAGEQPVEPESALEQLMEIAVPEAEAAASFTVDGAYRYIRADGYPYKAPGTFPNRGNPHAIQKKNYTLKVPANPRKANGATSANGKVFGIALNGVVMEPGTAEFWQNNRRSGWNYEAMGGACNLGLDKYNAHVQPDGTYHYHGIPTGLMASEGGTRTPALLGYAADGFPIYGPYGYSNPEGASGLKKLTNSYRLKNGARPSGSSGPGGTYNGKFTQDWAYVAGAGDLDQCNGRFAVTPEYPQGTYHYVLTDSFPFIPRCWTGSPDRSFAALKRRADTGADGTATDHASGQEFGQADVIKVQHRPQPGVFGSGHRPPPPGRGQGRQRSGGGPCSGN</sequence>
<feature type="domain" description="YHYH" evidence="3">
    <location>
        <begin position="92"/>
        <end position="286"/>
    </location>
</feature>